<dbReference type="GO" id="GO:0003677">
    <property type="term" value="F:DNA binding"/>
    <property type="evidence" value="ECO:0007669"/>
    <property type="project" value="UniProtKB-KW"/>
</dbReference>
<protein>
    <submittedName>
        <fullName evidence="6">Transcriptional regulator</fullName>
    </submittedName>
</protein>
<dbReference type="InterPro" id="IPR058852">
    <property type="entry name" value="HTH_77"/>
</dbReference>
<evidence type="ECO:0000313" key="7">
    <source>
        <dbReference type="Proteomes" id="UP000245507"/>
    </source>
</evidence>
<evidence type="ECO:0000259" key="4">
    <source>
        <dbReference type="SMART" id="SM00862"/>
    </source>
</evidence>
<dbReference type="SUPFAM" id="SSF46894">
    <property type="entry name" value="C-terminal effector domain of the bipartite response regulators"/>
    <property type="match status" value="1"/>
</dbReference>
<dbReference type="InterPro" id="IPR001867">
    <property type="entry name" value="OmpR/PhoB-type_DNA-bd"/>
</dbReference>
<dbReference type="OrthoDB" id="3755432at2"/>
<feature type="domain" description="AAA+ ATPase" evidence="3">
    <location>
        <begin position="206"/>
        <end position="343"/>
    </location>
</feature>
<dbReference type="GO" id="GO:0000160">
    <property type="term" value="P:phosphorelay signal transduction system"/>
    <property type="evidence" value="ECO:0007669"/>
    <property type="project" value="InterPro"/>
</dbReference>
<feature type="domain" description="OmpR/PhoB-type" evidence="4">
    <location>
        <begin position="13"/>
        <end position="84"/>
    </location>
</feature>
<dbReference type="GO" id="GO:0006355">
    <property type="term" value="P:regulation of DNA-templated transcription"/>
    <property type="evidence" value="ECO:0007669"/>
    <property type="project" value="InterPro"/>
</dbReference>
<keyword evidence="7" id="KW-1185">Reference proteome</keyword>
<proteinExistence type="inferred from homology"/>
<dbReference type="InterPro" id="IPR011990">
    <property type="entry name" value="TPR-like_helical_dom_sf"/>
</dbReference>
<dbReference type="PANTHER" id="PTHR47691:SF3">
    <property type="entry name" value="HTH-TYPE TRANSCRIPTIONAL REGULATOR RV0890C-RELATED"/>
    <property type="match status" value="1"/>
</dbReference>
<dbReference type="InterPro" id="IPR003593">
    <property type="entry name" value="AAA+_ATPase"/>
</dbReference>
<dbReference type="Gene3D" id="1.10.10.10">
    <property type="entry name" value="Winged helix-like DNA-binding domain superfamily/Winged helix DNA-binding domain"/>
    <property type="match status" value="1"/>
</dbReference>
<comment type="similarity">
    <text evidence="1">Belongs to the AfsR/DnrI/RedD regulatory family.</text>
</comment>
<evidence type="ECO:0000313" key="6">
    <source>
        <dbReference type="EMBL" id="PWN02753.1"/>
    </source>
</evidence>
<organism evidence="6 7">
    <name type="scientific">Nocardioides silvaticus</name>
    <dbReference type="NCBI Taxonomy" id="2201891"/>
    <lineage>
        <taxon>Bacteria</taxon>
        <taxon>Bacillati</taxon>
        <taxon>Actinomycetota</taxon>
        <taxon>Actinomycetes</taxon>
        <taxon>Propionibacteriales</taxon>
        <taxon>Nocardioidaceae</taxon>
        <taxon>Nocardioides</taxon>
    </lineage>
</organism>
<dbReference type="InterPro" id="IPR016032">
    <property type="entry name" value="Sig_transdc_resp-reg_C-effctor"/>
</dbReference>
<dbReference type="InterPro" id="IPR027417">
    <property type="entry name" value="P-loop_NTPase"/>
</dbReference>
<dbReference type="Pfam" id="PF25872">
    <property type="entry name" value="HTH_77"/>
    <property type="match status" value="1"/>
</dbReference>
<name>A0A316TE68_9ACTN</name>
<dbReference type="SMART" id="SM00862">
    <property type="entry name" value="Trans_reg_C"/>
    <property type="match status" value="1"/>
</dbReference>
<accession>A0A316TE68</accession>
<sequence length="980" mass="105796">MRLTVLEEVTWDGRPVPGERTHALLRALVAATGRPVSDARLVEEVWGIDDVPAHPAKALQVVVSRARSATAAEAISRTAGGYRLDLGPEDVDAWAVRPLGLRLAAEHRYDEALPLLERAEHDDEVLAALLRAEAAVRGVPTALDRYERHRADLADRLGVDPGPALQALHLELLARDRPVRSGIRHYASSLVGRDDDLRALRSAVEQHRVVSILGPGGLGKTRLAQLMAAGADQPVVHVVELVGVADPADVVGEVGSVLGVRDSVTGRRVLSPAQRSDVRTRIAQHLDTAPTLLVIDNCEHLVAAVADLVAFLVATVPTLRVLTTTRAPLAIAAEQVFPLGRLDPDDGARLFRERAEAARPGVATPAEAVDRIVRRLDGLPLALELAAVKVRAMSVDDIDRRLEDRFALLRGGDRTAPDRHQTLLAVIEWSWVLLEEREQRALRTLSVFHDGFTADAATSVLGADGIGTLERLVDQSLLTVTDTGGGGVRYRMLETVREFGRTRLAEVGEEAAARVAHRAWAVAFAREHGQRIFSLDQYDAIDRMEAEENNLADALRQALAEPAPEAVVTLFAGLGAYWSLRGDHARVILLVAPLLHALRDWTPPAEHADEARATWSMALINSSMASLPETEEVFALLRALGPDASSPALRAMVLVTLAVGPGEDPAVARSLLDDPDPQVRAITLQWLGREAENAGDPEAAIEHGEQALTLVDDAQGPWSRAILHAQLAGLHAQFGKADATEAHLRQALPVLWRIGAEDDALQCEALLAMVAVKEGDLEEAERVIARIDAHPRRTTGFGTAGTVLSARAELALACGDVTEGLRLAREAAQELETIRFPGVPATDATPWVVFGRSIAVVAHARYGEAGEAQGFHDELAAVVPRLLDGTTPWVDYPVVGIALFALGSWGLHRRTQPADDALRLLVLADRFAYNRFYPTLSWNAVVDAAESAAPGGLARLAAEYGERRGPDLKEEVRALLERLY</sequence>
<evidence type="ECO:0000259" key="3">
    <source>
        <dbReference type="SMART" id="SM00382"/>
    </source>
</evidence>
<comment type="caution">
    <text evidence="6">The sequence shown here is derived from an EMBL/GenBank/DDBJ whole genome shotgun (WGS) entry which is preliminary data.</text>
</comment>
<dbReference type="AlphaFoldDB" id="A0A316TE68"/>
<dbReference type="Gene3D" id="3.40.50.300">
    <property type="entry name" value="P-loop containing nucleotide triphosphate hydrolases"/>
    <property type="match status" value="1"/>
</dbReference>
<dbReference type="SMART" id="SM00382">
    <property type="entry name" value="AAA"/>
    <property type="match status" value="1"/>
</dbReference>
<evidence type="ECO:0000256" key="1">
    <source>
        <dbReference type="ARBA" id="ARBA00005820"/>
    </source>
</evidence>
<keyword evidence="2" id="KW-0238">DNA-binding</keyword>
<dbReference type="InterPro" id="IPR005158">
    <property type="entry name" value="BTAD"/>
</dbReference>
<reference evidence="6 7" key="1">
    <citation type="submission" date="2018-05" db="EMBL/GenBank/DDBJ databases">
        <title>Nocardioides silvaticus genome.</title>
        <authorList>
            <person name="Li C."/>
            <person name="Wang G."/>
        </authorList>
    </citation>
    <scope>NUCLEOTIDE SEQUENCE [LARGE SCALE GENOMIC DNA]</scope>
    <source>
        <strain evidence="6 7">CCTCC AB 2018079</strain>
    </source>
</reference>
<dbReference type="EMBL" id="QGDD01000004">
    <property type="protein sequence ID" value="PWN02753.1"/>
    <property type="molecule type" value="Genomic_DNA"/>
</dbReference>
<dbReference type="Pfam" id="PF13401">
    <property type="entry name" value="AAA_22"/>
    <property type="match status" value="1"/>
</dbReference>
<dbReference type="SMART" id="SM01043">
    <property type="entry name" value="BTAD"/>
    <property type="match status" value="1"/>
</dbReference>
<dbReference type="SUPFAM" id="SSF48452">
    <property type="entry name" value="TPR-like"/>
    <property type="match status" value="2"/>
</dbReference>
<dbReference type="RefSeq" id="WP_109693554.1">
    <property type="nucleotide sequence ID" value="NZ_QGDD01000004.1"/>
</dbReference>
<feature type="domain" description="Bacterial transcriptional activator" evidence="5">
    <location>
        <begin position="56"/>
        <end position="173"/>
    </location>
</feature>
<dbReference type="PANTHER" id="PTHR47691">
    <property type="entry name" value="REGULATOR-RELATED"/>
    <property type="match status" value="1"/>
</dbReference>
<dbReference type="GO" id="GO:0016887">
    <property type="term" value="F:ATP hydrolysis activity"/>
    <property type="evidence" value="ECO:0007669"/>
    <property type="project" value="InterPro"/>
</dbReference>
<evidence type="ECO:0000256" key="2">
    <source>
        <dbReference type="ARBA" id="ARBA00023125"/>
    </source>
</evidence>
<dbReference type="InterPro" id="IPR049945">
    <property type="entry name" value="AAA_22"/>
</dbReference>
<evidence type="ECO:0000259" key="5">
    <source>
        <dbReference type="SMART" id="SM01043"/>
    </source>
</evidence>
<dbReference type="Pfam" id="PF03704">
    <property type="entry name" value="BTAD"/>
    <property type="match status" value="1"/>
</dbReference>
<gene>
    <name evidence="6" type="ORF">DJ010_10035</name>
</gene>
<dbReference type="Gene3D" id="1.25.40.10">
    <property type="entry name" value="Tetratricopeptide repeat domain"/>
    <property type="match status" value="1"/>
</dbReference>
<dbReference type="InterPro" id="IPR036388">
    <property type="entry name" value="WH-like_DNA-bd_sf"/>
</dbReference>
<dbReference type="Proteomes" id="UP000245507">
    <property type="component" value="Unassembled WGS sequence"/>
</dbReference>
<dbReference type="SUPFAM" id="SSF52540">
    <property type="entry name" value="P-loop containing nucleoside triphosphate hydrolases"/>
    <property type="match status" value="1"/>
</dbReference>